<organism evidence="1 2">
    <name type="scientific">Moraxella nonliquefaciens</name>
    <dbReference type="NCBI Taxonomy" id="478"/>
    <lineage>
        <taxon>Bacteria</taxon>
        <taxon>Pseudomonadati</taxon>
        <taxon>Pseudomonadota</taxon>
        <taxon>Gammaproteobacteria</taxon>
        <taxon>Moraxellales</taxon>
        <taxon>Moraxellaceae</taxon>
        <taxon>Moraxella</taxon>
    </lineage>
</organism>
<dbReference type="Proteomes" id="UP000092671">
    <property type="component" value="Unassembled WGS sequence"/>
</dbReference>
<evidence type="ECO:0000313" key="1">
    <source>
        <dbReference type="EMBL" id="OBX50251.1"/>
    </source>
</evidence>
<proteinExistence type="predicted"/>
<dbReference type="AlphaFoldDB" id="A0A1B8PJ92"/>
<accession>A0A1B8PJ92</accession>
<name>A0A1B8PJ92_MORNO</name>
<sequence length="182" mass="21170">MPLPWLIGGAVLGGIALAAALSDDDEDKSQKQPDDDKDEKIYQLEYKRDELYLQVDKMTKSVDEEMKFLAQSISYFLESFGVDESSLHWDNRYASIKPPDFDIEKYHLDLDEFSDLALTHALELSDLVINSMGATQDYLKIFFNFNQELNHGDFNRLWQLDREINEMFKLLVEIETKLFGEQ</sequence>
<dbReference type="EMBL" id="LZDN01000019">
    <property type="protein sequence ID" value="OBX50251.1"/>
    <property type="molecule type" value="Genomic_DNA"/>
</dbReference>
<comment type="caution">
    <text evidence="1">The sequence shown here is derived from an EMBL/GenBank/DDBJ whole genome shotgun (WGS) entry which is preliminary data.</text>
</comment>
<protein>
    <submittedName>
        <fullName evidence="1">Uncharacterized protein</fullName>
    </submittedName>
</protein>
<reference evidence="1 2" key="1">
    <citation type="submission" date="2016-06" db="EMBL/GenBank/DDBJ databases">
        <title>Draft genome of Moraxella nonliquefaciens CCUG 60284.</title>
        <authorList>
            <person name="Salva-Serra F."/>
            <person name="Engstrom-Jakobsson H."/>
            <person name="Thorell K."/>
            <person name="Gonzales-Siles L."/>
            <person name="Karlsson R."/>
            <person name="Boulund F."/>
            <person name="Engstrand L."/>
            <person name="Kristiansson E."/>
            <person name="Moore E."/>
        </authorList>
    </citation>
    <scope>NUCLEOTIDE SEQUENCE [LARGE SCALE GENOMIC DNA]</scope>
    <source>
        <strain evidence="1 2">CCUG 60284</strain>
    </source>
</reference>
<gene>
    <name evidence="1" type="ORF">A9Z60_09690</name>
</gene>
<dbReference type="RefSeq" id="WP_066893426.1">
    <property type="nucleotide sequence ID" value="NZ_LZDN01000019.1"/>
</dbReference>
<evidence type="ECO:0000313" key="2">
    <source>
        <dbReference type="Proteomes" id="UP000092671"/>
    </source>
</evidence>